<dbReference type="Gene3D" id="1.10.287.160">
    <property type="entry name" value="HR1 repeat"/>
    <property type="match status" value="1"/>
</dbReference>
<dbReference type="InterPro" id="IPR011991">
    <property type="entry name" value="ArsR-like_HTH"/>
</dbReference>
<dbReference type="Gene3D" id="1.10.10.10">
    <property type="entry name" value="Winged helix-like DNA-binding domain superfamily/Winged helix DNA-binding domain"/>
    <property type="match status" value="1"/>
</dbReference>
<dbReference type="InterPro" id="IPR036390">
    <property type="entry name" value="WH_DNA-bd_sf"/>
</dbReference>
<evidence type="ECO:0000256" key="2">
    <source>
        <dbReference type="ARBA" id="ARBA00023125"/>
    </source>
</evidence>
<dbReference type="InterPro" id="IPR000835">
    <property type="entry name" value="HTH_MarR-typ"/>
</dbReference>
<organism evidence="5 6">
    <name type="scientific">Actinophytocola oryzae</name>
    <dbReference type="NCBI Taxonomy" id="502181"/>
    <lineage>
        <taxon>Bacteria</taxon>
        <taxon>Bacillati</taxon>
        <taxon>Actinomycetota</taxon>
        <taxon>Actinomycetes</taxon>
        <taxon>Pseudonocardiales</taxon>
        <taxon>Pseudonocardiaceae</taxon>
    </lineage>
</organism>
<dbReference type="Proteomes" id="UP000294927">
    <property type="component" value="Unassembled WGS sequence"/>
</dbReference>
<dbReference type="GO" id="GO:0003677">
    <property type="term" value="F:DNA binding"/>
    <property type="evidence" value="ECO:0007669"/>
    <property type="project" value="UniProtKB-KW"/>
</dbReference>
<dbReference type="SUPFAM" id="SSF46785">
    <property type="entry name" value="Winged helix' DNA-binding domain"/>
    <property type="match status" value="1"/>
</dbReference>
<dbReference type="OrthoDB" id="67158at2"/>
<gene>
    <name evidence="5" type="ORF">CLV71_106426</name>
</gene>
<dbReference type="PANTHER" id="PTHR38465">
    <property type="entry name" value="HTH-TYPE TRANSCRIPTIONAL REGULATOR MJ1563-RELATED"/>
    <property type="match status" value="1"/>
</dbReference>
<dbReference type="AlphaFoldDB" id="A0A4R7VNY6"/>
<sequence length="164" mass="18700">MRTVTNTPEGREATDVDRFVERFALLLTDAGLARMPSRVFGALLVTDDGKLTAGDIADTLQVSPAAVSGAVRYLVQVGLIVRRRDPGERRDHYEVTDDMWYEAYANRDQQFTAWAELMKEGVAAVGPETKAGWRLETSRQFFEFLRSEIPELLAKWREYQAERR</sequence>
<dbReference type="PANTHER" id="PTHR38465:SF2">
    <property type="entry name" value="HTH-TYPE TRANSCRIPTIONAL REGULATOR MMPR5"/>
    <property type="match status" value="1"/>
</dbReference>
<keyword evidence="3" id="KW-0804">Transcription</keyword>
<dbReference type="EMBL" id="SOCP01000006">
    <property type="protein sequence ID" value="TDV51075.1"/>
    <property type="molecule type" value="Genomic_DNA"/>
</dbReference>
<evidence type="ECO:0000256" key="1">
    <source>
        <dbReference type="ARBA" id="ARBA00023015"/>
    </source>
</evidence>
<dbReference type="Pfam" id="PF12802">
    <property type="entry name" value="MarR_2"/>
    <property type="match status" value="1"/>
</dbReference>
<evidence type="ECO:0000313" key="6">
    <source>
        <dbReference type="Proteomes" id="UP000294927"/>
    </source>
</evidence>
<evidence type="ECO:0000313" key="5">
    <source>
        <dbReference type="EMBL" id="TDV51075.1"/>
    </source>
</evidence>
<keyword evidence="6" id="KW-1185">Reference proteome</keyword>
<evidence type="ECO:0000259" key="4">
    <source>
        <dbReference type="Pfam" id="PF12802"/>
    </source>
</evidence>
<protein>
    <submittedName>
        <fullName evidence="5">MarR family protein</fullName>
    </submittedName>
</protein>
<dbReference type="InterPro" id="IPR036388">
    <property type="entry name" value="WH-like_DNA-bd_sf"/>
</dbReference>
<keyword evidence="2" id="KW-0238">DNA-binding</keyword>
<comment type="caution">
    <text evidence="5">The sequence shown here is derived from an EMBL/GenBank/DDBJ whole genome shotgun (WGS) entry which is preliminary data.</text>
</comment>
<reference evidence="5 6" key="1">
    <citation type="submission" date="2019-03" db="EMBL/GenBank/DDBJ databases">
        <title>Genomic Encyclopedia of Archaeal and Bacterial Type Strains, Phase II (KMG-II): from individual species to whole genera.</title>
        <authorList>
            <person name="Goeker M."/>
        </authorList>
    </citation>
    <scope>NUCLEOTIDE SEQUENCE [LARGE SCALE GENOMIC DNA]</scope>
    <source>
        <strain evidence="5 6">DSM 45499</strain>
    </source>
</reference>
<name>A0A4R7VNY6_9PSEU</name>
<proteinExistence type="predicted"/>
<dbReference type="InterPro" id="IPR052362">
    <property type="entry name" value="HTH-GbsR_regulator"/>
</dbReference>
<accession>A0A4R7VNY6</accession>
<dbReference type="CDD" id="cd00090">
    <property type="entry name" value="HTH_ARSR"/>
    <property type="match status" value="1"/>
</dbReference>
<keyword evidence="1" id="KW-0805">Transcription regulation</keyword>
<dbReference type="GO" id="GO:0003700">
    <property type="term" value="F:DNA-binding transcription factor activity"/>
    <property type="evidence" value="ECO:0007669"/>
    <property type="project" value="InterPro"/>
</dbReference>
<feature type="domain" description="HTH marR-type" evidence="4">
    <location>
        <begin position="31"/>
        <end position="90"/>
    </location>
</feature>
<evidence type="ECO:0000256" key="3">
    <source>
        <dbReference type="ARBA" id="ARBA00023163"/>
    </source>
</evidence>